<evidence type="ECO:0000313" key="7">
    <source>
        <dbReference type="EMBL" id="PHO20682.1"/>
    </source>
</evidence>
<evidence type="ECO:0000313" key="11">
    <source>
        <dbReference type="Proteomes" id="UP000323012"/>
    </source>
</evidence>
<dbReference type="SMART" id="SM00849">
    <property type="entry name" value="Lactamase_B"/>
    <property type="match status" value="1"/>
</dbReference>
<dbReference type="InterPro" id="IPR001279">
    <property type="entry name" value="Metallo-B-lactamas"/>
</dbReference>
<name>A0A142G2D8_AGGAC</name>
<dbReference type="OrthoDB" id="9802991at2"/>
<dbReference type="Gene3D" id="3.60.15.10">
    <property type="entry name" value="Ribonuclease Z/Hydroxyacylglutathione hydrolase-like"/>
    <property type="match status" value="1"/>
</dbReference>
<keyword evidence="10" id="KW-1185">Reference proteome</keyword>
<gene>
    <name evidence="6" type="ORF">ACT75_09955</name>
    <name evidence="7" type="ORF">CQR80_05420</name>
    <name evidence="8" type="ORF">FXB79_04190</name>
</gene>
<comment type="cofactor">
    <cofactor evidence="1">
        <name>Zn(2+)</name>
        <dbReference type="ChEBI" id="CHEBI:29105"/>
    </cofactor>
</comment>
<evidence type="ECO:0000256" key="2">
    <source>
        <dbReference type="ARBA" id="ARBA00022723"/>
    </source>
</evidence>
<dbReference type="EMBL" id="CP012959">
    <property type="protein sequence ID" value="AMQ94818.1"/>
    <property type="molecule type" value="Genomic_DNA"/>
</dbReference>
<organism evidence="8 11">
    <name type="scientific">Aggregatibacter actinomycetemcomitans</name>
    <name type="common">Actinobacillus actinomycetemcomitans</name>
    <name type="synonym">Haemophilus actinomycetemcomitans</name>
    <dbReference type="NCBI Taxonomy" id="714"/>
    <lineage>
        <taxon>Bacteria</taxon>
        <taxon>Pseudomonadati</taxon>
        <taxon>Pseudomonadota</taxon>
        <taxon>Gammaproteobacteria</taxon>
        <taxon>Pasteurellales</taxon>
        <taxon>Pasteurellaceae</taxon>
        <taxon>Aggregatibacter</taxon>
    </lineage>
</organism>
<dbReference type="GO" id="GO:0016787">
    <property type="term" value="F:hydrolase activity"/>
    <property type="evidence" value="ECO:0007669"/>
    <property type="project" value="UniProtKB-KW"/>
</dbReference>
<sequence length="212" mass="23747">MNIEIIPVTAFQQNCSLIWDDKKNAAIIDPGGEADKLIKRIEELGLNLQAILLTHGHLDHVGAAEKVKKQFNVPILGSNSKDDYWFKGLPQQSEKFGMLFEVAAFEPDRWLDKEGEILTIGDFTFEVLHLPGHTPGHIGFIEHQKRVAFTGDVLFKSGIGRTDFPGGSYDEIIASIREKLYRLDDDMIIVPGHGPYTTIGTEKQTNPYVTQE</sequence>
<dbReference type="PANTHER" id="PTHR46233:SF3">
    <property type="entry name" value="HYDROXYACYLGLUTATHIONE HYDROLASE GLOC"/>
    <property type="match status" value="1"/>
</dbReference>
<keyword evidence="4" id="KW-0862">Zinc</keyword>
<accession>A0A142G2D8</accession>
<dbReference type="Proteomes" id="UP000072236">
    <property type="component" value="Chromosome"/>
</dbReference>
<evidence type="ECO:0000313" key="6">
    <source>
        <dbReference type="EMBL" id="AMQ94818.1"/>
    </source>
</evidence>
<dbReference type="Proteomes" id="UP000226080">
    <property type="component" value="Unassembled WGS sequence"/>
</dbReference>
<reference evidence="7 10" key="2">
    <citation type="submission" date="2017-10" db="EMBL/GenBank/DDBJ databases">
        <title>Draft genome sequences of Aggregatibacter actinomycetemcomitans strains 310a and 310b.</title>
        <authorList>
            <person name="May A.C."/>
            <person name="Ohta H."/>
            <person name="Maeda H."/>
            <person name="Kokeguchi S."/>
            <person name="Cugini C."/>
        </authorList>
    </citation>
    <scope>NUCLEOTIDE SEQUENCE [LARGE SCALE GENOMIC DNA]</scope>
    <source>
        <strain evidence="7 10">310b</strain>
    </source>
</reference>
<reference evidence="8 11" key="3">
    <citation type="submission" date="2019-08" db="EMBL/GenBank/DDBJ databases">
        <title>Whole genome sequencing of Aggregatibacter actinomycetemcomitans cultured from blood stream infections in Denmark reveals a novel phylogenetic lineage expressing serotype a membrane O polysaccharide.</title>
        <authorList>
            <person name="Nedergaard S."/>
            <person name="Kobel C.M."/>
            <person name="Nielsen M.B."/>
            <person name="Moeller R.T."/>
            <person name="Jensen A.B."/>
            <person name="Noerskov-Lauritsen N."/>
        </authorList>
    </citation>
    <scope>NUCLEOTIDE SEQUENCE [LARGE SCALE GENOMIC DNA]</scope>
    <source>
        <strain evidence="8 11">PN_563</strain>
    </source>
</reference>
<keyword evidence="2" id="KW-0479">Metal-binding</keyword>
<dbReference type="AlphaFoldDB" id="A0A142G2D8"/>
<dbReference type="EMBL" id="VSED01000008">
    <property type="protein sequence ID" value="TYA39250.1"/>
    <property type="molecule type" value="Genomic_DNA"/>
</dbReference>
<feature type="domain" description="Metallo-beta-lactamase" evidence="5">
    <location>
        <begin position="12"/>
        <end position="193"/>
    </location>
</feature>
<dbReference type="KEGG" id="aact:ACT75_09955"/>
<dbReference type="GO" id="GO:0046872">
    <property type="term" value="F:metal ion binding"/>
    <property type="evidence" value="ECO:0007669"/>
    <property type="project" value="UniProtKB-KW"/>
</dbReference>
<evidence type="ECO:0000259" key="5">
    <source>
        <dbReference type="SMART" id="SM00849"/>
    </source>
</evidence>
<dbReference type="RefSeq" id="WP_005542492.1">
    <property type="nucleotide sequence ID" value="NZ_CP012959.1"/>
</dbReference>
<keyword evidence="3" id="KW-0378">Hydrolase</keyword>
<dbReference type="Pfam" id="PF00753">
    <property type="entry name" value="Lactamase_B"/>
    <property type="match status" value="1"/>
</dbReference>
<proteinExistence type="predicted"/>
<dbReference type="eggNOG" id="COG0491">
    <property type="taxonomic scope" value="Bacteria"/>
</dbReference>
<evidence type="ECO:0000256" key="4">
    <source>
        <dbReference type="ARBA" id="ARBA00022833"/>
    </source>
</evidence>
<dbReference type="CDD" id="cd07737">
    <property type="entry name" value="YcbL-like_MBL-fold"/>
    <property type="match status" value="1"/>
</dbReference>
<dbReference type="PANTHER" id="PTHR46233">
    <property type="entry name" value="HYDROXYACYLGLUTATHIONE HYDROLASE GLOC"/>
    <property type="match status" value="1"/>
</dbReference>
<dbReference type="SUPFAM" id="SSF56281">
    <property type="entry name" value="Metallo-hydrolase/oxidoreductase"/>
    <property type="match status" value="1"/>
</dbReference>
<reference evidence="6 9" key="1">
    <citation type="submission" date="2015-10" db="EMBL/GenBank/DDBJ databases">
        <title>Tn-seq of a polymicrobial infection.</title>
        <authorList>
            <person name="Stacy A."/>
            <person name="Rumbaugh K.P."/>
            <person name="Whiteley M."/>
        </authorList>
    </citation>
    <scope>NUCLEOTIDE SEQUENCE [LARGE SCALE GENOMIC DNA]</scope>
    <source>
        <strain evidence="6 9">624</strain>
    </source>
</reference>
<dbReference type="InterPro" id="IPR051453">
    <property type="entry name" value="MBL_Glyoxalase_II"/>
</dbReference>
<evidence type="ECO:0000313" key="8">
    <source>
        <dbReference type="EMBL" id="TYA39250.1"/>
    </source>
</evidence>
<evidence type="ECO:0000313" key="9">
    <source>
        <dbReference type="Proteomes" id="UP000072236"/>
    </source>
</evidence>
<evidence type="ECO:0000313" key="10">
    <source>
        <dbReference type="Proteomes" id="UP000226080"/>
    </source>
</evidence>
<dbReference type="SMR" id="A0A142G2D8"/>
<dbReference type="EMBL" id="PCGW01000008">
    <property type="protein sequence ID" value="PHO20682.1"/>
    <property type="molecule type" value="Genomic_DNA"/>
</dbReference>
<dbReference type="InterPro" id="IPR036866">
    <property type="entry name" value="RibonucZ/Hydroxyglut_hydro"/>
</dbReference>
<protein>
    <submittedName>
        <fullName evidence="8">MBL fold metallo-hydrolase</fullName>
    </submittedName>
</protein>
<evidence type="ECO:0000256" key="1">
    <source>
        <dbReference type="ARBA" id="ARBA00001947"/>
    </source>
</evidence>
<dbReference type="Proteomes" id="UP000323012">
    <property type="component" value="Unassembled WGS sequence"/>
</dbReference>
<evidence type="ECO:0000256" key="3">
    <source>
        <dbReference type="ARBA" id="ARBA00022801"/>
    </source>
</evidence>